<evidence type="ECO:0000313" key="2">
    <source>
        <dbReference type="EMBL" id="MVA96168.1"/>
    </source>
</evidence>
<gene>
    <name evidence="2" type="ORF">GN330_02755</name>
</gene>
<protein>
    <submittedName>
        <fullName evidence="2">N-acetyltransferase</fullName>
    </submittedName>
</protein>
<dbReference type="Pfam" id="PF14542">
    <property type="entry name" value="Acetyltransf_CG"/>
    <property type="match status" value="1"/>
</dbReference>
<evidence type="ECO:0000259" key="1">
    <source>
        <dbReference type="PROSITE" id="PS51729"/>
    </source>
</evidence>
<keyword evidence="2" id="KW-0808">Transferase</keyword>
<accession>A0A844QDI1</accession>
<dbReference type="SUPFAM" id="SSF55729">
    <property type="entry name" value="Acyl-CoA N-acyltransferases (Nat)"/>
    <property type="match status" value="1"/>
</dbReference>
<dbReference type="PANTHER" id="PTHR31435">
    <property type="entry name" value="PROTEIN NATD1"/>
    <property type="match status" value="1"/>
</dbReference>
<proteinExistence type="predicted"/>
<dbReference type="AlphaFoldDB" id="A0A844QDI1"/>
<comment type="caution">
    <text evidence="2">The sequence shown here is derived from an EMBL/GenBank/DDBJ whole genome shotgun (WGS) entry which is preliminary data.</text>
</comment>
<feature type="domain" description="N-acetyltransferase" evidence="1">
    <location>
        <begin position="11"/>
        <end position="99"/>
    </location>
</feature>
<keyword evidence="3" id="KW-1185">Reference proteome</keyword>
<dbReference type="PANTHER" id="PTHR31435:SF9">
    <property type="entry name" value="PROTEIN NATD1"/>
    <property type="match status" value="1"/>
</dbReference>
<dbReference type="Proteomes" id="UP000463224">
    <property type="component" value="Unassembled WGS sequence"/>
</dbReference>
<dbReference type="InterPro" id="IPR016181">
    <property type="entry name" value="Acyl_CoA_acyltransferase"/>
</dbReference>
<organism evidence="2 3">
    <name type="scientific">Nitratireductor arenosus</name>
    <dbReference type="NCBI Taxonomy" id="2682096"/>
    <lineage>
        <taxon>Bacteria</taxon>
        <taxon>Pseudomonadati</taxon>
        <taxon>Pseudomonadota</taxon>
        <taxon>Alphaproteobacteria</taxon>
        <taxon>Hyphomicrobiales</taxon>
        <taxon>Phyllobacteriaceae</taxon>
        <taxon>Nitratireductor</taxon>
    </lineage>
</organism>
<dbReference type="RefSeq" id="WP_156711138.1">
    <property type="nucleotide sequence ID" value="NZ_WPHG01000001.1"/>
</dbReference>
<reference evidence="2 3" key="1">
    <citation type="submission" date="2019-12" db="EMBL/GenBank/DDBJ databases">
        <title>Nitratireductor arenosus sp. nov., Isolated from sea sand, Jeju island, South Korea.</title>
        <authorList>
            <person name="Kim W."/>
        </authorList>
    </citation>
    <scope>NUCLEOTIDE SEQUENCE [LARGE SCALE GENOMIC DNA]</scope>
    <source>
        <strain evidence="2 3">CAU 1489</strain>
    </source>
</reference>
<dbReference type="GO" id="GO:0016740">
    <property type="term" value="F:transferase activity"/>
    <property type="evidence" value="ECO:0007669"/>
    <property type="project" value="UniProtKB-KW"/>
</dbReference>
<name>A0A844QDI1_9HYPH</name>
<dbReference type="InterPro" id="IPR031165">
    <property type="entry name" value="GNAT_YJDJ"/>
</dbReference>
<dbReference type="Gene3D" id="3.40.630.30">
    <property type="match status" value="1"/>
</dbReference>
<dbReference type="PROSITE" id="PS51729">
    <property type="entry name" value="GNAT_YJDJ"/>
    <property type="match status" value="1"/>
</dbReference>
<dbReference type="EMBL" id="WPHG01000001">
    <property type="protein sequence ID" value="MVA96168.1"/>
    <property type="molecule type" value="Genomic_DNA"/>
</dbReference>
<evidence type="ECO:0000313" key="3">
    <source>
        <dbReference type="Proteomes" id="UP000463224"/>
    </source>
</evidence>
<dbReference type="InterPro" id="IPR045057">
    <property type="entry name" value="Gcn5-rel_NAT"/>
</dbReference>
<sequence>MGETQPQIREAETQAGGHYVVAMPNGEDSRLTWRHLGDGVIEANHTFVPVPYREQGIAEALVERLVADARAAGRTIVPSCWFVADEFKRHQPDWDDVLAR</sequence>